<dbReference type="Gene3D" id="3.40.50.1820">
    <property type="entry name" value="alpha/beta hydrolase"/>
    <property type="match status" value="1"/>
</dbReference>
<name>A0ABR4L336_9EURO</name>
<accession>A0ABR4L336</accession>
<dbReference type="EMBL" id="JBFXLR010000004">
    <property type="protein sequence ID" value="KAL2858908.1"/>
    <property type="molecule type" value="Genomic_DNA"/>
</dbReference>
<evidence type="ECO:0000313" key="2">
    <source>
        <dbReference type="Proteomes" id="UP001610444"/>
    </source>
</evidence>
<organism evidence="1 2">
    <name type="scientific">Aspergillus pseudodeflectus</name>
    <dbReference type="NCBI Taxonomy" id="176178"/>
    <lineage>
        <taxon>Eukaryota</taxon>
        <taxon>Fungi</taxon>
        <taxon>Dikarya</taxon>
        <taxon>Ascomycota</taxon>
        <taxon>Pezizomycotina</taxon>
        <taxon>Eurotiomycetes</taxon>
        <taxon>Eurotiomycetidae</taxon>
        <taxon>Eurotiales</taxon>
        <taxon>Aspergillaceae</taxon>
        <taxon>Aspergillus</taxon>
        <taxon>Aspergillus subgen. Nidulantes</taxon>
    </lineage>
</organism>
<evidence type="ECO:0000313" key="1">
    <source>
        <dbReference type="EMBL" id="KAL2858908.1"/>
    </source>
</evidence>
<protein>
    <submittedName>
        <fullName evidence="1">Uncharacterized protein</fullName>
    </submittedName>
</protein>
<keyword evidence="2" id="KW-1185">Reference proteome</keyword>
<dbReference type="GeneID" id="98159600"/>
<dbReference type="RefSeq" id="XP_070903872.1">
    <property type="nucleotide sequence ID" value="XM_071044436.1"/>
</dbReference>
<dbReference type="InterPro" id="IPR052897">
    <property type="entry name" value="Sec-Metab_Biosynth_Hydrolase"/>
</dbReference>
<dbReference type="PANTHER" id="PTHR37017:SF11">
    <property type="entry name" value="ESTERASE_LIPASE_THIOESTERASE DOMAIN-CONTAINING PROTEIN"/>
    <property type="match status" value="1"/>
</dbReference>
<sequence>MKQQVPCQVMATLLHDNLLHSALEPNSGTMTRETIVLVPGAWLAPAFYEPFLNAVSETRHHPVHCAEYPSLKPVDPTTADCKSDADAIAQTLHCLAEDEGRDILLVLYSYADGPL</sequence>
<comment type="caution">
    <text evidence="1">The sequence shown here is derived from an EMBL/GenBank/DDBJ whole genome shotgun (WGS) entry which is preliminary data.</text>
</comment>
<dbReference type="InterPro" id="IPR029058">
    <property type="entry name" value="AB_hydrolase_fold"/>
</dbReference>
<dbReference type="Proteomes" id="UP001610444">
    <property type="component" value="Unassembled WGS sequence"/>
</dbReference>
<gene>
    <name evidence="1" type="ORF">BJX68DRAFT_262432</name>
</gene>
<proteinExistence type="predicted"/>
<reference evidence="1 2" key="1">
    <citation type="submission" date="2024-07" db="EMBL/GenBank/DDBJ databases">
        <title>Section-level genome sequencing and comparative genomics of Aspergillus sections Usti and Cavernicolus.</title>
        <authorList>
            <consortium name="Lawrence Berkeley National Laboratory"/>
            <person name="Nybo J.L."/>
            <person name="Vesth T.C."/>
            <person name="Theobald S."/>
            <person name="Frisvad J.C."/>
            <person name="Larsen T.O."/>
            <person name="Kjaerboelling I."/>
            <person name="Rothschild-Mancinelli K."/>
            <person name="Lyhne E.K."/>
            <person name="Kogle M.E."/>
            <person name="Barry K."/>
            <person name="Clum A."/>
            <person name="Na H."/>
            <person name="Ledsgaard L."/>
            <person name="Lin J."/>
            <person name="Lipzen A."/>
            <person name="Kuo A."/>
            <person name="Riley R."/>
            <person name="Mondo S."/>
            <person name="LaButti K."/>
            <person name="Haridas S."/>
            <person name="Pangalinan J."/>
            <person name="Salamov A.A."/>
            <person name="Simmons B.A."/>
            <person name="Magnuson J.K."/>
            <person name="Chen J."/>
            <person name="Drula E."/>
            <person name="Henrissat B."/>
            <person name="Wiebenga A."/>
            <person name="Lubbers R.J."/>
            <person name="Gomes A.C."/>
            <person name="Macurrencykelacurrency M.R."/>
            <person name="Stajich J."/>
            <person name="Grigoriev I.V."/>
            <person name="Mortensen U.H."/>
            <person name="De vries R.P."/>
            <person name="Baker S.E."/>
            <person name="Andersen M.R."/>
        </authorList>
    </citation>
    <scope>NUCLEOTIDE SEQUENCE [LARGE SCALE GENOMIC DNA]</scope>
    <source>
        <strain evidence="1 2">CBS 756.74</strain>
    </source>
</reference>
<dbReference type="PANTHER" id="PTHR37017">
    <property type="entry name" value="AB HYDROLASE-1 DOMAIN-CONTAINING PROTEIN-RELATED"/>
    <property type="match status" value="1"/>
</dbReference>